<evidence type="ECO:0000313" key="1">
    <source>
        <dbReference type="EMBL" id="TNN34492.1"/>
    </source>
</evidence>
<organism evidence="1 2">
    <name type="scientific">Liparis tanakae</name>
    <name type="common">Tanaka's snailfish</name>
    <dbReference type="NCBI Taxonomy" id="230148"/>
    <lineage>
        <taxon>Eukaryota</taxon>
        <taxon>Metazoa</taxon>
        <taxon>Chordata</taxon>
        <taxon>Craniata</taxon>
        <taxon>Vertebrata</taxon>
        <taxon>Euteleostomi</taxon>
        <taxon>Actinopterygii</taxon>
        <taxon>Neopterygii</taxon>
        <taxon>Teleostei</taxon>
        <taxon>Neoteleostei</taxon>
        <taxon>Acanthomorphata</taxon>
        <taxon>Eupercaria</taxon>
        <taxon>Perciformes</taxon>
        <taxon>Cottioidei</taxon>
        <taxon>Cottales</taxon>
        <taxon>Liparidae</taxon>
        <taxon>Liparis</taxon>
    </lineage>
</organism>
<evidence type="ECO:0000313" key="2">
    <source>
        <dbReference type="Proteomes" id="UP000314294"/>
    </source>
</evidence>
<proteinExistence type="predicted"/>
<accession>A0A4Z2F1Y7</accession>
<dbReference type="Proteomes" id="UP000314294">
    <property type="component" value="Unassembled WGS sequence"/>
</dbReference>
<sequence>MQLLLSPSVSCELIHNLPRSDLQLSVGEAVGPWSTQNGCTVQSCSSLVSDIITATTLNLTLPLVTITALPPYSARNEKTD</sequence>
<gene>
    <name evidence="1" type="ORF">EYF80_055348</name>
</gene>
<name>A0A4Z2F1Y7_9TELE</name>
<dbReference type="EMBL" id="SRLO01001951">
    <property type="protein sequence ID" value="TNN34492.1"/>
    <property type="molecule type" value="Genomic_DNA"/>
</dbReference>
<protein>
    <submittedName>
        <fullName evidence="1">Uncharacterized protein</fullName>
    </submittedName>
</protein>
<reference evidence="1 2" key="1">
    <citation type="submission" date="2019-03" db="EMBL/GenBank/DDBJ databases">
        <title>First draft genome of Liparis tanakae, snailfish: a comprehensive survey of snailfish specific genes.</title>
        <authorList>
            <person name="Kim W."/>
            <person name="Song I."/>
            <person name="Jeong J.-H."/>
            <person name="Kim D."/>
            <person name="Kim S."/>
            <person name="Ryu S."/>
            <person name="Song J.Y."/>
            <person name="Lee S.K."/>
        </authorList>
    </citation>
    <scope>NUCLEOTIDE SEQUENCE [LARGE SCALE GENOMIC DNA]</scope>
    <source>
        <tissue evidence="1">Muscle</tissue>
    </source>
</reference>
<comment type="caution">
    <text evidence="1">The sequence shown here is derived from an EMBL/GenBank/DDBJ whole genome shotgun (WGS) entry which is preliminary data.</text>
</comment>
<dbReference type="AlphaFoldDB" id="A0A4Z2F1Y7"/>
<keyword evidence="2" id="KW-1185">Reference proteome</keyword>